<organism evidence="13 14">
    <name type="scientific">Paenibacillus silvae</name>
    <dbReference type="NCBI Taxonomy" id="1325358"/>
    <lineage>
        <taxon>Bacteria</taxon>
        <taxon>Bacillati</taxon>
        <taxon>Bacillota</taxon>
        <taxon>Bacilli</taxon>
        <taxon>Bacillales</taxon>
        <taxon>Paenibacillaceae</taxon>
        <taxon>Paenibacillus</taxon>
    </lineage>
</organism>
<evidence type="ECO:0000256" key="10">
    <source>
        <dbReference type="ARBA" id="ARBA00024973"/>
    </source>
</evidence>
<dbReference type="EMBL" id="BMFU01000003">
    <property type="protein sequence ID" value="GGH54847.1"/>
    <property type="molecule type" value="Genomic_DNA"/>
</dbReference>
<dbReference type="Pfam" id="PF02687">
    <property type="entry name" value="FtsX"/>
    <property type="match status" value="1"/>
</dbReference>
<comment type="function">
    <text evidence="10">Part of the ABC transporter complex hrt involved in hemin import. Responsible for the translocation of the substrate across the membrane.</text>
</comment>
<evidence type="ECO:0000256" key="8">
    <source>
        <dbReference type="ARBA" id="ARBA00022989"/>
    </source>
</evidence>
<feature type="domain" description="ABC3 transporter permease C-terminal" evidence="12">
    <location>
        <begin position="301"/>
        <end position="411"/>
    </location>
</feature>
<evidence type="ECO:0000256" key="3">
    <source>
        <dbReference type="ARBA" id="ARBA00011131"/>
    </source>
</evidence>
<dbReference type="PANTHER" id="PTHR43738">
    <property type="entry name" value="ABC TRANSPORTER, MEMBRANE PROTEIN"/>
    <property type="match status" value="1"/>
</dbReference>
<dbReference type="InterPro" id="IPR003838">
    <property type="entry name" value="ABC3_permease_C"/>
</dbReference>
<dbReference type="InterPro" id="IPR051125">
    <property type="entry name" value="ABC-4/HrtB_transporter"/>
</dbReference>
<proteinExistence type="inferred from homology"/>
<name>A0ABQ1ZCG3_9BACL</name>
<evidence type="ECO:0000256" key="11">
    <source>
        <dbReference type="SAM" id="Phobius"/>
    </source>
</evidence>
<evidence type="ECO:0000313" key="14">
    <source>
        <dbReference type="Proteomes" id="UP000652153"/>
    </source>
</evidence>
<evidence type="ECO:0000256" key="9">
    <source>
        <dbReference type="ARBA" id="ARBA00023136"/>
    </source>
</evidence>
<comment type="subunit">
    <text evidence="3">The complex is composed of two ATP-binding proteins (HrtA), two transmembrane proteins (HrtB) and a solute-binding protein.</text>
</comment>
<dbReference type="PANTHER" id="PTHR43738:SF1">
    <property type="entry name" value="HEMIN TRANSPORT SYSTEM PERMEASE PROTEIN HRTB-RELATED"/>
    <property type="match status" value="1"/>
</dbReference>
<gene>
    <name evidence="13" type="ORF">GCM10008014_23940</name>
</gene>
<feature type="transmembrane region" description="Helical" evidence="11">
    <location>
        <begin position="380"/>
        <end position="405"/>
    </location>
</feature>
<evidence type="ECO:0000256" key="1">
    <source>
        <dbReference type="ARBA" id="ARBA00004651"/>
    </source>
</evidence>
<evidence type="ECO:0000259" key="12">
    <source>
        <dbReference type="Pfam" id="PF02687"/>
    </source>
</evidence>
<comment type="similarity">
    <text evidence="2">Belongs to the ABC-4 integral membrane protein family. HrtB subfamily.</text>
</comment>
<evidence type="ECO:0000256" key="2">
    <source>
        <dbReference type="ARBA" id="ARBA00008697"/>
    </source>
</evidence>
<sequence>MYLAIREMRFAKGRYALIATIMVLVSFLVLFVTGLAQGLSYDNAASIKNMAATHFVLEQDSNHRFTRSQVGQQELNEARAVVGQDNAEPLGVRMTTVSPADDSKKIDVTLFMVNPGSWLAPTITESKAINDQSAGQVVVDQKLAKSGVKIGTVLVDQASGTEWTVSGFVQNESFSHAPVVFLNEQEWLALQAGSRQVQATSTIGGADTETGTGTSISTSAEVHTAAGTGNEKNATSTEAVVGTGTSSVAERAPVYNAIAVKGTDDQVSGLSAALPKTEIITKSDAVSAIPGYKEEQGSLLMMIAFLYVISAFVLAVFFYVITIQKTSQFGILKAIGTRNSYLAGSVSLQVLLLSVGSLVISVLLVRLFESVLPASMPFQLGISTLALTCALFILMSMAGSLFSVWKVTKIDALDAIGRTAA</sequence>
<keyword evidence="6" id="KW-1003">Cell membrane</keyword>
<keyword evidence="5" id="KW-0813">Transport</keyword>
<comment type="subcellular location">
    <subcellularLocation>
        <location evidence="1">Cell membrane</location>
        <topology evidence="1">Multi-pass membrane protein</topology>
    </subcellularLocation>
</comment>
<keyword evidence="8 11" id="KW-1133">Transmembrane helix</keyword>
<evidence type="ECO:0000313" key="13">
    <source>
        <dbReference type="EMBL" id="GGH54847.1"/>
    </source>
</evidence>
<keyword evidence="14" id="KW-1185">Reference proteome</keyword>
<feature type="transmembrane region" description="Helical" evidence="11">
    <location>
        <begin position="341"/>
        <end position="368"/>
    </location>
</feature>
<evidence type="ECO:0000256" key="4">
    <source>
        <dbReference type="ARBA" id="ARBA00016962"/>
    </source>
</evidence>
<reference evidence="14" key="1">
    <citation type="journal article" date="2019" name="Int. J. Syst. Evol. Microbiol.">
        <title>The Global Catalogue of Microorganisms (GCM) 10K type strain sequencing project: providing services to taxonomists for standard genome sequencing and annotation.</title>
        <authorList>
            <consortium name="The Broad Institute Genomics Platform"/>
            <consortium name="The Broad Institute Genome Sequencing Center for Infectious Disease"/>
            <person name="Wu L."/>
            <person name="Ma J."/>
        </authorList>
    </citation>
    <scope>NUCLEOTIDE SEQUENCE [LARGE SCALE GENOMIC DNA]</scope>
    <source>
        <strain evidence="14">CGMCC 1.12770</strain>
    </source>
</reference>
<accession>A0ABQ1ZCG3</accession>
<keyword evidence="7 11" id="KW-0812">Transmembrane</keyword>
<comment type="caution">
    <text evidence="13">The sequence shown here is derived from an EMBL/GenBank/DDBJ whole genome shotgun (WGS) entry which is preliminary data.</text>
</comment>
<protein>
    <recommendedName>
        <fullName evidence="4">Putative hemin transport system permease protein HrtB</fullName>
    </recommendedName>
</protein>
<feature type="transmembrane region" description="Helical" evidence="11">
    <location>
        <begin position="299"/>
        <end position="321"/>
    </location>
</feature>
<keyword evidence="9 11" id="KW-0472">Membrane</keyword>
<dbReference type="Proteomes" id="UP000652153">
    <property type="component" value="Unassembled WGS sequence"/>
</dbReference>
<evidence type="ECO:0000256" key="7">
    <source>
        <dbReference type="ARBA" id="ARBA00022692"/>
    </source>
</evidence>
<evidence type="ECO:0000256" key="5">
    <source>
        <dbReference type="ARBA" id="ARBA00022448"/>
    </source>
</evidence>
<dbReference type="RefSeq" id="WP_229729814.1">
    <property type="nucleotide sequence ID" value="NZ_BMFU01000003.1"/>
</dbReference>
<evidence type="ECO:0000256" key="6">
    <source>
        <dbReference type="ARBA" id="ARBA00022475"/>
    </source>
</evidence>